<evidence type="ECO:0000313" key="2">
    <source>
        <dbReference type="Proteomes" id="UP000199180"/>
    </source>
</evidence>
<reference evidence="1 2" key="1">
    <citation type="submission" date="2016-10" db="EMBL/GenBank/DDBJ databases">
        <authorList>
            <person name="de Groot N.N."/>
        </authorList>
    </citation>
    <scope>NUCLEOTIDE SEQUENCE [LARGE SCALE GENOMIC DNA]</scope>
    <source>
        <strain evidence="1 2">DSM 17862</strain>
    </source>
</reference>
<name>A0A1I0D939_9RHOB</name>
<dbReference type="RefSeq" id="WP_281249161.1">
    <property type="nucleotide sequence ID" value="NZ_FOHO01000004.1"/>
</dbReference>
<dbReference type="InterPro" id="IPR045386">
    <property type="entry name" value="DUF6525"/>
</dbReference>
<dbReference type="Proteomes" id="UP000199180">
    <property type="component" value="Unassembled WGS sequence"/>
</dbReference>
<protein>
    <submittedName>
        <fullName evidence="1">Uncharacterized protein</fullName>
    </submittedName>
</protein>
<proteinExistence type="predicted"/>
<dbReference type="EMBL" id="FOHO01000004">
    <property type="protein sequence ID" value="SET28048.1"/>
    <property type="molecule type" value="Genomic_DNA"/>
</dbReference>
<dbReference type="Pfam" id="PF20135">
    <property type="entry name" value="DUF6525"/>
    <property type="match status" value="1"/>
</dbReference>
<evidence type="ECO:0000313" key="1">
    <source>
        <dbReference type="EMBL" id="SET28048.1"/>
    </source>
</evidence>
<organism evidence="1 2">
    <name type="scientific">Paracoccus homiensis</name>
    <dbReference type="NCBI Taxonomy" id="364199"/>
    <lineage>
        <taxon>Bacteria</taxon>
        <taxon>Pseudomonadati</taxon>
        <taxon>Pseudomonadota</taxon>
        <taxon>Alphaproteobacteria</taxon>
        <taxon>Rhodobacterales</taxon>
        <taxon>Paracoccaceae</taxon>
        <taxon>Paracoccus</taxon>
    </lineage>
</organism>
<dbReference type="STRING" id="364199.SAMN04489858_10433"/>
<keyword evidence="2" id="KW-1185">Reference proteome</keyword>
<sequence length="109" mass="12254">MAARNLATSLKCRNNIRPMDRYDRLPPELRRWITTAALPWSASSVLRLWSRLHRETGGDVAAMTAGLDQAERRMLDRDRKAIWGADYPNAATGTGRAVTARNRLASFAE</sequence>
<accession>A0A1I0D939</accession>
<gene>
    <name evidence="1" type="ORF">SAMN04489858_10433</name>
</gene>
<dbReference type="AlphaFoldDB" id="A0A1I0D939"/>